<evidence type="ECO:0000313" key="2">
    <source>
        <dbReference type="EMBL" id="MEN3930003.1"/>
    </source>
</evidence>
<accession>A0ABV0BGB1</accession>
<name>A0ABV0BGB1_9HYPH</name>
<organism evidence="2 3">
    <name type="scientific">Hohaiivirga grylli</name>
    <dbReference type="NCBI Taxonomy" id="3133970"/>
    <lineage>
        <taxon>Bacteria</taxon>
        <taxon>Pseudomonadati</taxon>
        <taxon>Pseudomonadota</taxon>
        <taxon>Alphaproteobacteria</taxon>
        <taxon>Hyphomicrobiales</taxon>
        <taxon>Methylobacteriaceae</taxon>
        <taxon>Hohaiivirga</taxon>
    </lineage>
</organism>
<dbReference type="Proteomes" id="UP001418637">
    <property type="component" value="Unassembled WGS sequence"/>
</dbReference>
<comment type="caution">
    <text evidence="2">The sequence shown here is derived from an EMBL/GenBank/DDBJ whole genome shotgun (WGS) entry which is preliminary data.</text>
</comment>
<dbReference type="EMBL" id="JBBYXI010000001">
    <property type="protein sequence ID" value="MEN3930003.1"/>
    <property type="molecule type" value="Genomic_DNA"/>
</dbReference>
<evidence type="ECO:0000313" key="3">
    <source>
        <dbReference type="Proteomes" id="UP001418637"/>
    </source>
</evidence>
<dbReference type="SUPFAM" id="SSF53756">
    <property type="entry name" value="UDP-Glycosyltransferase/glycogen phosphorylase"/>
    <property type="match status" value="1"/>
</dbReference>
<dbReference type="RefSeq" id="WP_346335980.1">
    <property type="nucleotide sequence ID" value="NZ_JBBYXI010000001.1"/>
</dbReference>
<protein>
    <submittedName>
        <fullName evidence="2">Glycosyltransferase family 4 protein</fullName>
        <ecNumber evidence="2">2.4.-.-</ecNumber>
    </submittedName>
</protein>
<dbReference type="PANTHER" id="PTHR12526">
    <property type="entry name" value="GLYCOSYLTRANSFERASE"/>
    <property type="match status" value="1"/>
</dbReference>
<dbReference type="CDD" id="cd03801">
    <property type="entry name" value="GT4_PimA-like"/>
    <property type="match status" value="1"/>
</dbReference>
<keyword evidence="2" id="KW-0808">Transferase</keyword>
<dbReference type="EC" id="2.4.-.-" evidence="2"/>
<sequence length="421" mass="47435">MAENTKKKIAIVLKGYPRLSETFIAQEILALEQRGWPLDIWSLRHPTDPSIHPMHKAIKSPVFYLPEYLYQAPFRVLAGAFWALRQPGFAKLIKTFWRDYKREPTANRIRRLGQAMVIGRELSPSVVHLHVHFLHTPGSVVYYTAILTNRQWTFSAHAKDIWTTPEWEKREKIKSAAWGVTCTQQGAEYLNSLTDGDDKVTLVYHGLDLSRFPDAPKKRADRDGSDASNPVRIMSVGRAVTKKGFDDLIKALAALPKNLHWQFVHVGGGELLAALKQQARNNGIDKRIIFMGPKNQTDIITLLREADMFVLPSKQAKSGDQDGLPNVLMEAATQKLAIIASNFAGIPEFIRDGKEGVLTPPSDWGNLSNAINMLARDPARRHKLGTAAYKRLRSEFSMDGGIDIMEDKFQQLFSAKPYDSH</sequence>
<gene>
    <name evidence="2" type="ORF">WJT86_02875</name>
</gene>
<proteinExistence type="predicted"/>
<dbReference type="Pfam" id="PF00534">
    <property type="entry name" value="Glycos_transf_1"/>
    <property type="match status" value="1"/>
</dbReference>
<dbReference type="Gene3D" id="3.40.50.2000">
    <property type="entry name" value="Glycogen Phosphorylase B"/>
    <property type="match status" value="2"/>
</dbReference>
<dbReference type="GO" id="GO:0016757">
    <property type="term" value="F:glycosyltransferase activity"/>
    <property type="evidence" value="ECO:0007669"/>
    <property type="project" value="UniProtKB-KW"/>
</dbReference>
<reference evidence="2 3" key="1">
    <citation type="submission" date="2024-04" db="EMBL/GenBank/DDBJ databases">
        <title>A novel species isolated from cricket.</title>
        <authorList>
            <person name="Wang H.-C."/>
        </authorList>
    </citation>
    <scope>NUCLEOTIDE SEQUENCE [LARGE SCALE GENOMIC DNA]</scope>
    <source>
        <strain evidence="2 3">WL0021</strain>
    </source>
</reference>
<keyword evidence="2" id="KW-0328">Glycosyltransferase</keyword>
<dbReference type="InterPro" id="IPR001296">
    <property type="entry name" value="Glyco_trans_1"/>
</dbReference>
<keyword evidence="3" id="KW-1185">Reference proteome</keyword>
<feature type="domain" description="Glycosyl transferase family 1" evidence="1">
    <location>
        <begin position="228"/>
        <end position="391"/>
    </location>
</feature>
<evidence type="ECO:0000259" key="1">
    <source>
        <dbReference type="Pfam" id="PF00534"/>
    </source>
</evidence>